<evidence type="ECO:0000256" key="3">
    <source>
        <dbReference type="RuleBase" id="RU004560"/>
    </source>
</evidence>
<feature type="compositionally biased region" description="Basic and acidic residues" evidence="4">
    <location>
        <begin position="627"/>
        <end position="639"/>
    </location>
</feature>
<dbReference type="SUPFAM" id="SSF52540">
    <property type="entry name" value="P-loop containing nucleoside triphosphate hydrolases"/>
    <property type="match status" value="1"/>
</dbReference>
<evidence type="ECO:0000259" key="5">
    <source>
        <dbReference type="PROSITE" id="PS51719"/>
    </source>
</evidence>
<name>A0A7R8ZCZ7_TIMDO</name>
<dbReference type="AlphaFoldDB" id="A0A7R8ZCZ7"/>
<dbReference type="InterPro" id="IPR027417">
    <property type="entry name" value="P-loop_NTPase"/>
</dbReference>
<dbReference type="InterPro" id="IPR030379">
    <property type="entry name" value="G_SEPTIN_dom"/>
</dbReference>
<reference evidence="6" key="1">
    <citation type="submission" date="2020-11" db="EMBL/GenBank/DDBJ databases">
        <authorList>
            <person name="Tran Van P."/>
        </authorList>
    </citation>
    <scope>NUCLEOTIDE SEQUENCE</scope>
</reference>
<dbReference type="CDD" id="cd01850">
    <property type="entry name" value="CDC_Septin"/>
    <property type="match status" value="1"/>
</dbReference>
<dbReference type="PROSITE" id="PS51719">
    <property type="entry name" value="G_SEPTIN"/>
    <property type="match status" value="1"/>
</dbReference>
<protein>
    <recommendedName>
        <fullName evidence="5">Septin-type G domain-containing protein</fullName>
    </recommendedName>
</protein>
<keyword evidence="1 3" id="KW-0547">Nucleotide-binding</keyword>
<dbReference type="InterPro" id="IPR016491">
    <property type="entry name" value="Septin"/>
</dbReference>
<sequence>MKRLNTMGIRIPLPIPLPVPLITWSWASILQYTGLSVTGRLESLEEILCCVTEMILPAVALVPHSATRHRYQGVGWGVIAARYTLLSLLECIGDRDYIGFATLPEQVHRKSVKRGFDFTLMVVGESGLGKSTLVNSLFLSDLYKDRKIPDAIGKSIILLSHILLPVQAIRICTGYTDVLEIKKVEFRGSVLAFAWKESGKLFMKTTQYTQPELELKSLHQRQSKRVEKTTSIEKKTMDIEERGVKLRLTVVDTPDGNNHKYRRVYDMLLYELFTLPVTGFGDAINCEDSWRACCGYIDEQFRQYFTDESGLNRKNIQDNRVHCCLYFVPPYGHGSALALFDYKTNFFPTKHIRGSPPTVATRKEMKPPFVWKESEKSFSNPSPLSRPHLPVTGISVHRENDVLATSDVGKNPSYCEPNARDYVITTYLTLHSHVYCTEQKQAWQGHEGTFTAVLCARIYQFPECDSDEDEDFKQQDRELKACVPFAVVGSNTVLEVAGKRIRGRQYPWGVVEVENPQHSDFIKLRTMLISTHMQDLKDVTQDVHYENFRAQCISQISQQAIRERSKLKRDSGPQFESSITDTDRLLLQKDEEIRRMQDMLTQMQEKLKSKGHTPMFRGQLNSPGGKGDPDHKRDSVVNV</sequence>
<organism evidence="6">
    <name type="scientific">Timema douglasi</name>
    <name type="common">Walking stick</name>
    <dbReference type="NCBI Taxonomy" id="61478"/>
    <lineage>
        <taxon>Eukaryota</taxon>
        <taxon>Metazoa</taxon>
        <taxon>Ecdysozoa</taxon>
        <taxon>Arthropoda</taxon>
        <taxon>Hexapoda</taxon>
        <taxon>Insecta</taxon>
        <taxon>Pterygota</taxon>
        <taxon>Neoptera</taxon>
        <taxon>Polyneoptera</taxon>
        <taxon>Phasmatodea</taxon>
        <taxon>Timematodea</taxon>
        <taxon>Timematoidea</taxon>
        <taxon>Timematidae</taxon>
        <taxon>Timema</taxon>
    </lineage>
</organism>
<proteinExistence type="inferred from homology"/>
<dbReference type="GO" id="GO:0005525">
    <property type="term" value="F:GTP binding"/>
    <property type="evidence" value="ECO:0007669"/>
    <property type="project" value="UniProtKB-KW"/>
</dbReference>
<dbReference type="Gene3D" id="3.40.50.300">
    <property type="entry name" value="P-loop containing nucleotide triphosphate hydrolases"/>
    <property type="match status" value="2"/>
</dbReference>
<dbReference type="EMBL" id="OA567782">
    <property type="protein sequence ID" value="CAD7200792.1"/>
    <property type="molecule type" value="Genomic_DNA"/>
</dbReference>
<dbReference type="Pfam" id="PF00735">
    <property type="entry name" value="Septin"/>
    <property type="match status" value="4"/>
</dbReference>
<keyword evidence="2 3" id="KW-0342">GTP-binding</keyword>
<evidence type="ECO:0000256" key="1">
    <source>
        <dbReference type="ARBA" id="ARBA00022741"/>
    </source>
</evidence>
<evidence type="ECO:0000313" key="6">
    <source>
        <dbReference type="EMBL" id="CAD7200792.1"/>
    </source>
</evidence>
<evidence type="ECO:0000256" key="2">
    <source>
        <dbReference type="ARBA" id="ARBA00023134"/>
    </source>
</evidence>
<evidence type="ECO:0000256" key="4">
    <source>
        <dbReference type="SAM" id="MobiDB-lite"/>
    </source>
</evidence>
<comment type="similarity">
    <text evidence="3">Belongs to the TRAFAC class TrmE-Era-EngA-EngB-Septin-like GTPase superfamily. Septin GTPase family.</text>
</comment>
<gene>
    <name evidence="6" type="ORF">TDIB3V08_LOCUS7003</name>
</gene>
<dbReference type="PANTHER" id="PTHR18884">
    <property type="entry name" value="SEPTIN"/>
    <property type="match status" value="1"/>
</dbReference>
<feature type="region of interest" description="Disordered" evidence="4">
    <location>
        <begin position="608"/>
        <end position="639"/>
    </location>
</feature>
<feature type="domain" description="Septin-type G" evidence="5">
    <location>
        <begin position="114"/>
        <end position="555"/>
    </location>
</feature>
<accession>A0A7R8ZCZ7</accession>